<feature type="region of interest" description="Disordered" evidence="1">
    <location>
        <begin position="1"/>
        <end position="41"/>
    </location>
</feature>
<accession>A0A484PQW1</accession>
<organism evidence="2">
    <name type="scientific">plant metagenome</name>
    <dbReference type="NCBI Taxonomy" id="1297885"/>
    <lineage>
        <taxon>unclassified sequences</taxon>
        <taxon>metagenomes</taxon>
        <taxon>organismal metagenomes</taxon>
    </lineage>
</organism>
<dbReference type="EMBL" id="CAADIB010000011">
    <property type="protein sequence ID" value="VFR33606.1"/>
    <property type="molecule type" value="Genomic_DNA"/>
</dbReference>
<feature type="compositionally biased region" description="Polar residues" evidence="1">
    <location>
        <begin position="1"/>
        <end position="10"/>
    </location>
</feature>
<dbReference type="EMBL" id="CAADHZ010000019">
    <property type="protein sequence ID" value="VFR27815.1"/>
    <property type="molecule type" value="Genomic_DNA"/>
</dbReference>
<evidence type="ECO:0000313" key="2">
    <source>
        <dbReference type="EMBL" id="VFR27815.1"/>
    </source>
</evidence>
<gene>
    <name evidence="2" type="ORF">ANDO1_1602</name>
    <name evidence="3" type="ORF">ANDO2_1509</name>
</gene>
<reference evidence="2" key="1">
    <citation type="submission" date="2019-03" db="EMBL/GenBank/DDBJ databases">
        <authorList>
            <person name="Danneels B."/>
        </authorList>
    </citation>
    <scope>NUCLEOTIDE SEQUENCE</scope>
</reference>
<name>A0A484PQW1_9ZZZZ</name>
<dbReference type="AlphaFoldDB" id="A0A484PQW1"/>
<protein>
    <submittedName>
        <fullName evidence="2">Uncharacterized protein</fullName>
    </submittedName>
</protein>
<proteinExistence type="predicted"/>
<sequence length="41" mass="4349">MQTSPTQLGRRTNRWDGKAMKVMSVSDGGGRTLPGSPGCAR</sequence>
<evidence type="ECO:0000313" key="3">
    <source>
        <dbReference type="EMBL" id="VFR33606.1"/>
    </source>
</evidence>
<evidence type="ECO:0000256" key="1">
    <source>
        <dbReference type="SAM" id="MobiDB-lite"/>
    </source>
</evidence>